<reference evidence="1" key="2">
    <citation type="journal article" date="2015" name="Data Brief">
        <title>Shoot transcriptome of the giant reed, Arundo donax.</title>
        <authorList>
            <person name="Barrero R.A."/>
            <person name="Guerrero F.D."/>
            <person name="Moolhuijzen P."/>
            <person name="Goolsby J.A."/>
            <person name="Tidwell J."/>
            <person name="Bellgard S.E."/>
            <person name="Bellgard M.I."/>
        </authorList>
    </citation>
    <scope>NUCLEOTIDE SEQUENCE</scope>
    <source>
        <tissue evidence="1">Shoot tissue taken approximately 20 cm above the soil surface</tissue>
    </source>
</reference>
<evidence type="ECO:0000313" key="1">
    <source>
        <dbReference type="EMBL" id="JAE20532.1"/>
    </source>
</evidence>
<dbReference type="AlphaFoldDB" id="A0A0A9G7R0"/>
<reference evidence="1" key="1">
    <citation type="submission" date="2014-09" db="EMBL/GenBank/DDBJ databases">
        <authorList>
            <person name="Magalhaes I.L.F."/>
            <person name="Oliveira U."/>
            <person name="Santos F.R."/>
            <person name="Vidigal T.H.D.A."/>
            <person name="Brescovit A.D."/>
            <person name="Santos A.J."/>
        </authorList>
    </citation>
    <scope>NUCLEOTIDE SEQUENCE</scope>
    <source>
        <tissue evidence="1">Shoot tissue taken approximately 20 cm above the soil surface</tissue>
    </source>
</reference>
<proteinExistence type="predicted"/>
<accession>A0A0A9G7R0</accession>
<organism evidence="1">
    <name type="scientific">Arundo donax</name>
    <name type="common">Giant reed</name>
    <name type="synonym">Donax arundinaceus</name>
    <dbReference type="NCBI Taxonomy" id="35708"/>
    <lineage>
        <taxon>Eukaryota</taxon>
        <taxon>Viridiplantae</taxon>
        <taxon>Streptophyta</taxon>
        <taxon>Embryophyta</taxon>
        <taxon>Tracheophyta</taxon>
        <taxon>Spermatophyta</taxon>
        <taxon>Magnoliopsida</taxon>
        <taxon>Liliopsida</taxon>
        <taxon>Poales</taxon>
        <taxon>Poaceae</taxon>
        <taxon>PACMAD clade</taxon>
        <taxon>Arundinoideae</taxon>
        <taxon>Arundineae</taxon>
        <taxon>Arundo</taxon>
    </lineage>
</organism>
<dbReference type="EMBL" id="GBRH01177364">
    <property type="protein sequence ID" value="JAE20532.1"/>
    <property type="molecule type" value="Transcribed_RNA"/>
</dbReference>
<protein>
    <submittedName>
        <fullName evidence="1">Uncharacterized protein</fullName>
    </submittedName>
</protein>
<sequence>MHSSSGIQSFPFRVLIHASLRYHLSPQSQLCFDHASEDVSAHWFVLGVLPSFPSLVYGLA</sequence>
<name>A0A0A9G7R0_ARUDO</name>